<dbReference type="Gene3D" id="2.60.15.10">
    <property type="entry name" value="F0F1 ATP synthase delta/epsilon subunit, N-terminal"/>
    <property type="match status" value="1"/>
</dbReference>
<keyword evidence="11" id="KW-0139">CF(1)</keyword>
<dbReference type="Gene3D" id="6.10.140.880">
    <property type="match status" value="1"/>
</dbReference>
<feature type="region of interest" description="Disordered" evidence="14">
    <location>
        <begin position="592"/>
        <end position="677"/>
    </location>
</feature>
<evidence type="ECO:0000256" key="4">
    <source>
        <dbReference type="ARBA" id="ARBA00022448"/>
    </source>
</evidence>
<dbReference type="AlphaFoldDB" id="A0A2N5SC50"/>
<reference evidence="16 17" key="1">
    <citation type="submission" date="2017-11" db="EMBL/GenBank/DDBJ databases">
        <title>De novo assembly and phasing of dikaryotic genomes from two isolates of Puccinia coronata f. sp. avenae, the causal agent of oat crown rust.</title>
        <authorList>
            <person name="Miller M.E."/>
            <person name="Zhang Y."/>
            <person name="Omidvar V."/>
            <person name="Sperschneider J."/>
            <person name="Schwessinger B."/>
            <person name="Raley C."/>
            <person name="Palmer J.M."/>
            <person name="Garnica D."/>
            <person name="Upadhyaya N."/>
            <person name="Rathjen J."/>
            <person name="Taylor J.M."/>
            <person name="Park R.F."/>
            <person name="Dodds P.N."/>
            <person name="Hirsch C.D."/>
            <person name="Kianian S.F."/>
            <person name="Figueroa M."/>
        </authorList>
    </citation>
    <scope>NUCLEOTIDE SEQUENCE [LARGE SCALE GENOMIC DNA]</scope>
    <source>
        <strain evidence="16">12SD80</strain>
    </source>
</reference>
<dbReference type="GO" id="GO:0046933">
    <property type="term" value="F:proton-transporting ATP synthase activity, rotational mechanism"/>
    <property type="evidence" value="ECO:0007669"/>
    <property type="project" value="InterPro"/>
</dbReference>
<evidence type="ECO:0000256" key="7">
    <source>
        <dbReference type="ARBA" id="ARBA00022946"/>
    </source>
</evidence>
<comment type="subcellular location">
    <subcellularLocation>
        <location evidence="1">Mitochondrion inner membrane</location>
    </subcellularLocation>
</comment>
<keyword evidence="7" id="KW-0809">Transit peptide</keyword>
<dbReference type="PANTHER" id="PTHR13822">
    <property type="entry name" value="ATP SYNTHASE DELTA/EPSILON CHAIN"/>
    <property type="match status" value="1"/>
</dbReference>
<feature type="compositionally biased region" description="Low complexity" evidence="14">
    <location>
        <begin position="467"/>
        <end position="487"/>
    </location>
</feature>
<evidence type="ECO:0000256" key="14">
    <source>
        <dbReference type="SAM" id="MobiDB-lite"/>
    </source>
</evidence>
<dbReference type="PROSITE" id="PS50812">
    <property type="entry name" value="PWWP"/>
    <property type="match status" value="1"/>
</dbReference>
<dbReference type="CDD" id="cd12152">
    <property type="entry name" value="F1-ATPase_delta"/>
    <property type="match status" value="1"/>
</dbReference>
<dbReference type="HAMAP" id="MF_00530">
    <property type="entry name" value="ATP_synth_epsil_bac"/>
    <property type="match status" value="1"/>
</dbReference>
<feature type="region of interest" description="Disordered" evidence="14">
    <location>
        <begin position="270"/>
        <end position="297"/>
    </location>
</feature>
<feature type="compositionally biased region" description="Low complexity" evidence="14">
    <location>
        <begin position="700"/>
        <end position="711"/>
    </location>
</feature>
<keyword evidence="10" id="KW-0472">Membrane</keyword>
<evidence type="ECO:0000256" key="1">
    <source>
        <dbReference type="ARBA" id="ARBA00004273"/>
    </source>
</evidence>
<dbReference type="Pfam" id="PF02823">
    <property type="entry name" value="ATP-synt_DE_N"/>
    <property type="match status" value="1"/>
</dbReference>
<keyword evidence="6" id="KW-0999">Mitochondrion inner membrane</keyword>
<evidence type="ECO:0000256" key="11">
    <source>
        <dbReference type="ARBA" id="ARBA00023196"/>
    </source>
</evidence>
<dbReference type="InterPro" id="IPR001469">
    <property type="entry name" value="ATP_synth_F1_dsu/esu"/>
</dbReference>
<feature type="compositionally biased region" description="Basic and acidic residues" evidence="14">
    <location>
        <begin position="665"/>
        <end position="676"/>
    </location>
</feature>
<dbReference type="InterPro" id="IPR036771">
    <property type="entry name" value="ATPsynth_dsu/esu_N"/>
</dbReference>
<dbReference type="EMBL" id="PGCI01000947">
    <property type="protein sequence ID" value="PLW10836.1"/>
    <property type="molecule type" value="Genomic_DNA"/>
</dbReference>
<comment type="caution">
    <text evidence="16">The sequence shown here is derived from an EMBL/GenBank/DDBJ whole genome shotgun (WGS) entry which is preliminary data.</text>
</comment>
<evidence type="ECO:0000256" key="13">
    <source>
        <dbReference type="ARBA" id="ARBA00031669"/>
    </source>
</evidence>
<evidence type="ECO:0000256" key="5">
    <source>
        <dbReference type="ARBA" id="ARBA00022781"/>
    </source>
</evidence>
<keyword evidence="12" id="KW-0066">ATP synthesis</keyword>
<evidence type="ECO:0000256" key="3">
    <source>
        <dbReference type="ARBA" id="ARBA00016960"/>
    </source>
</evidence>
<comment type="similarity">
    <text evidence="2">Belongs to the ATPase epsilon chain family.</text>
</comment>
<dbReference type="InterPro" id="IPR000313">
    <property type="entry name" value="PWWP_dom"/>
</dbReference>
<evidence type="ECO:0000256" key="9">
    <source>
        <dbReference type="ARBA" id="ARBA00023128"/>
    </source>
</evidence>
<dbReference type="Pfam" id="PF00855">
    <property type="entry name" value="PWWP"/>
    <property type="match status" value="1"/>
</dbReference>
<evidence type="ECO:0000256" key="12">
    <source>
        <dbReference type="ARBA" id="ARBA00023310"/>
    </source>
</evidence>
<accession>A0A2N5SC50</accession>
<feature type="compositionally biased region" description="Basic and acidic residues" evidence="14">
    <location>
        <begin position="768"/>
        <end position="790"/>
    </location>
</feature>
<evidence type="ECO:0000313" key="16">
    <source>
        <dbReference type="EMBL" id="PLW10836.1"/>
    </source>
</evidence>
<dbReference type="SMART" id="SM00293">
    <property type="entry name" value="PWWP"/>
    <property type="match status" value="1"/>
</dbReference>
<feature type="compositionally biased region" description="Basic and acidic residues" evidence="14">
    <location>
        <begin position="597"/>
        <end position="636"/>
    </location>
</feature>
<proteinExistence type="inferred from homology"/>
<feature type="region of interest" description="Disordered" evidence="14">
    <location>
        <begin position="693"/>
        <end position="838"/>
    </location>
</feature>
<organism evidence="16 17">
    <name type="scientific">Puccinia coronata f. sp. avenae</name>
    <dbReference type="NCBI Taxonomy" id="200324"/>
    <lineage>
        <taxon>Eukaryota</taxon>
        <taxon>Fungi</taxon>
        <taxon>Dikarya</taxon>
        <taxon>Basidiomycota</taxon>
        <taxon>Pucciniomycotina</taxon>
        <taxon>Pucciniomycetes</taxon>
        <taxon>Pucciniales</taxon>
        <taxon>Pucciniaceae</taxon>
        <taxon>Puccinia</taxon>
    </lineage>
</organism>
<dbReference type="SUPFAM" id="SSF63748">
    <property type="entry name" value="Tudor/PWWP/MBT"/>
    <property type="match status" value="1"/>
</dbReference>
<dbReference type="GO" id="GO:0005743">
    <property type="term" value="C:mitochondrial inner membrane"/>
    <property type="evidence" value="ECO:0007669"/>
    <property type="project" value="UniProtKB-SubCell"/>
</dbReference>
<protein>
    <recommendedName>
        <fullName evidence="3">ATP synthase subunit delta, mitochondrial</fullName>
    </recommendedName>
    <alternativeName>
        <fullName evidence="13">F-ATPase delta subunit</fullName>
    </alternativeName>
</protein>
<feature type="domain" description="PWWP" evidence="15">
    <location>
        <begin position="305"/>
        <end position="368"/>
    </location>
</feature>
<keyword evidence="4" id="KW-0813">Transport</keyword>
<dbReference type="PANTHER" id="PTHR13822:SF7">
    <property type="entry name" value="ATP SYNTHASE SUBUNIT DELTA, MITOCHONDRIAL"/>
    <property type="match status" value="1"/>
</dbReference>
<keyword evidence="9" id="KW-0496">Mitochondrion</keyword>
<feature type="region of interest" description="Disordered" evidence="14">
    <location>
        <begin position="194"/>
        <end position="222"/>
    </location>
</feature>
<dbReference type="Gene3D" id="2.30.30.140">
    <property type="match status" value="1"/>
</dbReference>
<gene>
    <name evidence="16" type="ORF">PCASD_20003</name>
</gene>
<dbReference type="Proteomes" id="UP000235392">
    <property type="component" value="Unassembled WGS sequence"/>
</dbReference>
<dbReference type="SUPFAM" id="SSF51344">
    <property type="entry name" value="Epsilon subunit of F1F0-ATP synthase N-terminal domain"/>
    <property type="match status" value="1"/>
</dbReference>
<evidence type="ECO:0000313" key="17">
    <source>
        <dbReference type="Proteomes" id="UP000235392"/>
    </source>
</evidence>
<dbReference type="FunFam" id="2.60.15.10:FF:000003">
    <property type="entry name" value="ATP synthase subunit delta, mitochondrial"/>
    <property type="match status" value="1"/>
</dbReference>
<evidence type="ECO:0000259" key="15">
    <source>
        <dbReference type="PROSITE" id="PS50812"/>
    </source>
</evidence>
<name>A0A2N5SC50_9BASI</name>
<keyword evidence="5" id="KW-0375">Hydrogen ion transport</keyword>
<dbReference type="InterPro" id="IPR020546">
    <property type="entry name" value="ATP_synth_F1_dsu/esu_N"/>
</dbReference>
<feature type="region of interest" description="Disordered" evidence="14">
    <location>
        <begin position="428"/>
        <end position="499"/>
    </location>
</feature>
<dbReference type="GO" id="GO:0045259">
    <property type="term" value="C:proton-transporting ATP synthase complex"/>
    <property type="evidence" value="ECO:0007669"/>
    <property type="project" value="UniProtKB-KW"/>
</dbReference>
<evidence type="ECO:0000256" key="8">
    <source>
        <dbReference type="ARBA" id="ARBA00023065"/>
    </source>
</evidence>
<feature type="compositionally biased region" description="Polar residues" evidence="14">
    <location>
        <begin position="194"/>
        <end position="204"/>
    </location>
</feature>
<evidence type="ECO:0000256" key="6">
    <source>
        <dbReference type="ARBA" id="ARBA00022792"/>
    </source>
</evidence>
<evidence type="ECO:0000256" key="2">
    <source>
        <dbReference type="ARBA" id="ARBA00005712"/>
    </source>
</evidence>
<evidence type="ECO:0000256" key="10">
    <source>
        <dbReference type="ARBA" id="ARBA00023136"/>
    </source>
</evidence>
<sequence>MFGFRRAIVASRASVPRASAAAPQCSFRLPSSLSLPVRGYASEAPASASGADGKLQLSLVLPHETIYQSSGVTQVNIAAESGDMGVLANHVASIESLKPGVVEVIEGQGESKKWFVSGGFANVHPNNLLTINAVEAYPLDAFSPEAARSALQEAQRALNSGSEAQKAEAAVEVEVFESSSAGQLEGLISSRESINGHSEQCPTSHTDDFQGRAHKKKKKTSEIDGTVGASILTSSPLLLSDSSSAAHLSKRELPLLSSWFLTDSTPFRSTNSNASSPNHHDMPPKTPRQSGASLPATPNLPTYSFGDIVLAKVKGHPAWPARIVDPYASPMNLRDERKITQKNSYLVKFFKTADFAWMNAKEMSMLEPPEIRAFINNPNKKGADLKAAYSIALAPEKWEAEMEEMQMAMYEQQQGLEIDELEPADVENAEKAVSAKSKQKRKRPSEPKTPASSTKKRKSVDARPVTAPAAAAAKASPSPESPAAAPAVKKRGKKKEEPVVPVDGEAVVREWRHRLQRLFLGKAALTEKMMPEIDGVFTDIEQFEMKTEWLTSSKLAKVLKRVGVLEDSKVPMDAQYNIRARARALQEKWRQQFGLGEESHRPKTSDGAEETKAAGSLEKDNGKENTDPTAAKKEEEVVANGKEHKKLSDPDDMKMDEDDTLPIRVAEESGEAKPLDDAAPMEEAVIAAPVQANGDHEAVPAEPEAANTAAEDVNGKPEATSAEHSAEPEAVNGKPDVTMDGPEAANGAGDDVATVEPEAVSGDTKAVNGDHHEAAKEDKDVTMADEKVEESPDAAEPATVGQKGSAPEMEDEAEQMDCAVTPEPTAAESTPAEKETAA</sequence>
<keyword evidence="8" id="KW-0406">Ion transport</keyword>